<dbReference type="Gene3D" id="1.10.510.10">
    <property type="entry name" value="Transferase(Phosphotransferase) domain 1"/>
    <property type="match status" value="1"/>
</dbReference>
<keyword evidence="4" id="KW-1185">Reference proteome</keyword>
<dbReference type="InterPro" id="IPR001245">
    <property type="entry name" value="Ser-Thr/Tyr_kinase_cat_dom"/>
</dbReference>
<evidence type="ECO:0000313" key="4">
    <source>
        <dbReference type="Proteomes" id="UP001470230"/>
    </source>
</evidence>
<dbReference type="SMART" id="SM00220">
    <property type="entry name" value="S_TKc"/>
    <property type="match status" value="1"/>
</dbReference>
<evidence type="ECO:0000256" key="1">
    <source>
        <dbReference type="PROSITE-ProRule" id="PRU00339"/>
    </source>
</evidence>
<dbReference type="Pfam" id="PF07714">
    <property type="entry name" value="PK_Tyr_Ser-Thr"/>
    <property type="match status" value="1"/>
</dbReference>
<organism evidence="3 4">
    <name type="scientific">Tritrichomonas musculus</name>
    <dbReference type="NCBI Taxonomy" id="1915356"/>
    <lineage>
        <taxon>Eukaryota</taxon>
        <taxon>Metamonada</taxon>
        <taxon>Parabasalia</taxon>
        <taxon>Tritrichomonadida</taxon>
        <taxon>Tritrichomonadidae</taxon>
        <taxon>Tritrichomonas</taxon>
    </lineage>
</organism>
<evidence type="ECO:0000259" key="2">
    <source>
        <dbReference type="PROSITE" id="PS50011"/>
    </source>
</evidence>
<dbReference type="SMART" id="SM00028">
    <property type="entry name" value="TPR"/>
    <property type="match status" value="3"/>
</dbReference>
<dbReference type="InterPro" id="IPR000719">
    <property type="entry name" value="Prot_kinase_dom"/>
</dbReference>
<dbReference type="SMART" id="SM00671">
    <property type="entry name" value="SEL1"/>
    <property type="match status" value="20"/>
</dbReference>
<dbReference type="Proteomes" id="UP001470230">
    <property type="component" value="Unassembled WGS sequence"/>
</dbReference>
<dbReference type="PROSITE" id="PS50005">
    <property type="entry name" value="TPR"/>
    <property type="match status" value="1"/>
</dbReference>
<feature type="repeat" description="TPR" evidence="1">
    <location>
        <begin position="972"/>
        <end position="1005"/>
    </location>
</feature>
<protein>
    <submittedName>
        <fullName evidence="3">Interleukin-1 receptor-associated kinase 4</fullName>
    </submittedName>
</protein>
<dbReference type="InterPro" id="IPR008271">
    <property type="entry name" value="Ser/Thr_kinase_AS"/>
</dbReference>
<keyword evidence="1" id="KW-0802">TPR repeat</keyword>
<dbReference type="InterPro" id="IPR011009">
    <property type="entry name" value="Kinase-like_dom_sf"/>
</dbReference>
<dbReference type="PANTHER" id="PTHR43628:SF1">
    <property type="entry name" value="CHITIN SYNTHASE REGULATORY FACTOR 2-RELATED"/>
    <property type="match status" value="1"/>
</dbReference>
<dbReference type="Gene3D" id="1.25.40.10">
    <property type="entry name" value="Tetratricopeptide repeat domain"/>
    <property type="match status" value="3"/>
</dbReference>
<dbReference type="InterPro" id="IPR019734">
    <property type="entry name" value="TPR_rpt"/>
</dbReference>
<sequence length="1472" mass="173435">MKALLLNGLPDKYKSMLNQIRDKTVEKIYSKFTFFYLDYFLFDKKDGTHNTNKKMEIILSVLFNYLKNFKFLTYQITSNNNLNYFTENDDITNTNTIMFNIIICIEKECFIIENINFSLINQIIIKLKEQKISMLNINKNYKNEKLSQEENYANEEILFFCQSFNETKKNSFVEYTIGPTAGYLIRRHFYPTDYFTDQSFFMKTKEEENIKILKKPKTDQKRLNQQLIEIYSEIQAHSVESKNINKKLFDKNEFVILRQIFSNDQALFYLVIHRESLFIYLMKELKDGRLTEDKREIQFCERFKNANLNHFYGFVQENNKITCLIYEFLVNGTLKSYIKQNKNKVNELFSLDTMIRVFQGMNYLHSNQLIHRDLKSENILLDNNFVPFISDFPTIRRPMSKEENDDNSEFTNDIGSIIYVSPEQYNGDFVSYPTDVYSFGILIYSLYEKNENTFEKKFENKFIFPEMFNASTNIKTLQRLCIMNDQKDRIKTQNIQNMLLNEINLFLSKDKDLLNQMNDMNKDQIIQFIYDIYSFEKLKQEEIKMLNQNIIKCRNFLYSKISESHYEKTRFSITQLINDFQFLSNDKISYDIINEILYYYCYCSSFPENNINSKAAYILAELYYDDKYGSRNIPKSIHYLEIAANQNYLDAQVMLGNIFYEGKLVKRDINKALYYCILASNNNNITSQLTLGMIYLEGYLTPRDIDKSIHYFSLASDQNDQSAQLILGKIYFENKFIRRDIQKSIFYYSLAAKQNSIKAQNQLGHFLYEGKYIDRDIDKAIQYFTSAANQNDSDSQFMLGLIYSNGKYISCDIDKSIHYLTLSSNQNNLNAQFILGHLYYDGIHISRDIDKSIYYFSLAANQNCQQAQFMLGRIYYEGKYVSSDIKKSIHFLELAAVNDVRAQFLLGNIFYEGILVLRDIDKAIHYYSLAANQNLPKAQNILGIIYSEGKYVKRNIDKALHYYSLAAGQNLLDAQVNLGYLYNKLHDIKKSIEFFTLAANQNDQNAQLELGYFYLEGVFVNRDINQSIHYFNLAVKQNNVNALIALGKLYYENKYISRDIDKSVHYLTLAAKEKSPIAQLFLGYIFHRGCYIARDIYKSIYYLKLAADQDNFDAQYILGQIYYDGKYIARDIKKSIHYLTLAANQNSIDAQNLLGIIYYIGKYIPQDINKSIYFYSLAAKQNDPESQNALGLLFYKEKLILNDINKSIHYFTLAANQNYPIAQYNLGYIYFFDKSIQNIKKAIKYIQYSSQNRNQDAQLLLADLFLEGKFIKQDINEAIRLYKEVSCFNNNHAKNNLGVIFKNCFDQNEKNVGLAKIYFEEAIKNNNDILAAYNYSNILLDKNESNSNSIKLLIESSSQRFTPSMILLCYLLFFKYNSLNIEIIQKELEIHNKKSKALINEFSNVWSRIEPFTSNTKLFIEKYHKFREKYFVYIHHDKKTLQKIIDAQKIQIENKTSKDINDLFYEGFEFDI</sequence>
<dbReference type="GO" id="GO:0016301">
    <property type="term" value="F:kinase activity"/>
    <property type="evidence" value="ECO:0007669"/>
    <property type="project" value="UniProtKB-KW"/>
</dbReference>
<reference evidence="3 4" key="1">
    <citation type="submission" date="2024-04" db="EMBL/GenBank/DDBJ databases">
        <title>Tritrichomonas musculus Genome.</title>
        <authorList>
            <person name="Alves-Ferreira E."/>
            <person name="Grigg M."/>
            <person name="Lorenzi H."/>
            <person name="Galac M."/>
        </authorList>
    </citation>
    <scope>NUCLEOTIDE SEQUENCE [LARGE SCALE GENOMIC DNA]</scope>
    <source>
        <strain evidence="3 4">EAF2021</strain>
    </source>
</reference>
<name>A0ABR2JWM1_9EUKA</name>
<dbReference type="PROSITE" id="PS50011">
    <property type="entry name" value="PROTEIN_KINASE_DOM"/>
    <property type="match status" value="1"/>
</dbReference>
<dbReference type="InterPro" id="IPR006597">
    <property type="entry name" value="Sel1-like"/>
</dbReference>
<dbReference type="InterPro" id="IPR011990">
    <property type="entry name" value="TPR-like_helical_dom_sf"/>
</dbReference>
<dbReference type="SUPFAM" id="SSF81901">
    <property type="entry name" value="HCP-like"/>
    <property type="match status" value="5"/>
</dbReference>
<dbReference type="PROSITE" id="PS00108">
    <property type="entry name" value="PROTEIN_KINASE_ST"/>
    <property type="match status" value="1"/>
</dbReference>
<evidence type="ECO:0000313" key="3">
    <source>
        <dbReference type="EMBL" id="KAK8883179.1"/>
    </source>
</evidence>
<comment type="caution">
    <text evidence="3">The sequence shown here is derived from an EMBL/GenBank/DDBJ whole genome shotgun (WGS) entry which is preliminary data.</text>
</comment>
<dbReference type="PANTHER" id="PTHR43628">
    <property type="entry name" value="ACTIVATOR OF C KINASE PROTEIN 1-RELATED"/>
    <property type="match status" value="1"/>
</dbReference>
<dbReference type="Pfam" id="PF08238">
    <property type="entry name" value="Sel1"/>
    <property type="match status" value="19"/>
</dbReference>
<feature type="domain" description="Protein kinase" evidence="2">
    <location>
        <begin position="254"/>
        <end position="507"/>
    </location>
</feature>
<accession>A0ABR2JWM1</accession>
<dbReference type="EMBL" id="JAPFFF010000009">
    <property type="protein sequence ID" value="KAK8883179.1"/>
    <property type="molecule type" value="Genomic_DNA"/>
</dbReference>
<keyword evidence="3" id="KW-0418">Kinase</keyword>
<keyword evidence="3" id="KW-0675">Receptor</keyword>
<proteinExistence type="predicted"/>
<keyword evidence="3" id="KW-0808">Transferase</keyword>
<gene>
    <name evidence="3" type="ORF">M9Y10_045829</name>
</gene>
<dbReference type="SUPFAM" id="SSF56112">
    <property type="entry name" value="Protein kinase-like (PK-like)"/>
    <property type="match status" value="1"/>
</dbReference>
<dbReference type="InterPro" id="IPR052945">
    <property type="entry name" value="Mitotic_Regulator"/>
</dbReference>